<feature type="transmembrane region" description="Helical" evidence="1">
    <location>
        <begin position="50"/>
        <end position="66"/>
    </location>
</feature>
<evidence type="ECO:0000313" key="3">
    <source>
        <dbReference type="Proteomes" id="UP000321440"/>
    </source>
</evidence>
<proteinExistence type="predicted"/>
<evidence type="ECO:0000256" key="1">
    <source>
        <dbReference type="SAM" id="Phobius"/>
    </source>
</evidence>
<name>A0A511W6V5_9BACI</name>
<dbReference type="OrthoDB" id="8017424at2"/>
<keyword evidence="1" id="KW-0812">Transmembrane</keyword>
<dbReference type="EMBL" id="BJYA01000012">
    <property type="protein sequence ID" value="GEN46038.1"/>
    <property type="molecule type" value="Genomic_DNA"/>
</dbReference>
<feature type="transmembrane region" description="Helical" evidence="1">
    <location>
        <begin position="145"/>
        <end position="169"/>
    </location>
</feature>
<reference evidence="2 3" key="1">
    <citation type="submission" date="2019-07" db="EMBL/GenBank/DDBJ databases">
        <title>Whole genome shotgun sequence of Alkalibacillus haloalkaliphilus NBRC 103110.</title>
        <authorList>
            <person name="Hosoyama A."/>
            <person name="Uohara A."/>
            <person name="Ohji S."/>
            <person name="Ichikawa N."/>
        </authorList>
    </citation>
    <scope>NUCLEOTIDE SEQUENCE [LARGE SCALE GENOMIC DNA]</scope>
    <source>
        <strain evidence="2 3">NBRC 103110</strain>
    </source>
</reference>
<dbReference type="PIRSF" id="PIRSF037394">
    <property type="entry name" value="ABC_thiamine-permease_YkoE_prd"/>
    <property type="match status" value="1"/>
</dbReference>
<keyword evidence="1" id="KW-0472">Membrane</keyword>
<feature type="transmembrane region" description="Helical" evidence="1">
    <location>
        <begin position="12"/>
        <end position="30"/>
    </location>
</feature>
<feature type="transmembrane region" description="Helical" evidence="1">
    <location>
        <begin position="121"/>
        <end position="139"/>
    </location>
</feature>
<evidence type="ECO:0000313" key="2">
    <source>
        <dbReference type="EMBL" id="GEN46038.1"/>
    </source>
</evidence>
<protein>
    <submittedName>
        <fullName evidence="2">Putative HMP/thiamine permease protein YkoE</fullName>
    </submittedName>
</protein>
<dbReference type="Proteomes" id="UP000321440">
    <property type="component" value="Unassembled WGS sequence"/>
</dbReference>
<comment type="caution">
    <text evidence="2">The sequence shown here is derived from an EMBL/GenBank/DDBJ whole genome shotgun (WGS) entry which is preliminary data.</text>
</comment>
<dbReference type="Pfam" id="PF09819">
    <property type="entry name" value="ABC_cobalt"/>
    <property type="match status" value="1"/>
</dbReference>
<accession>A0A511W6V5</accession>
<gene>
    <name evidence="2" type="primary">ykoE</name>
    <name evidence="2" type="ORF">AHA02nite_18140</name>
</gene>
<organism evidence="2 3">
    <name type="scientific">Alkalibacillus haloalkaliphilus</name>
    <dbReference type="NCBI Taxonomy" id="94136"/>
    <lineage>
        <taxon>Bacteria</taxon>
        <taxon>Bacillati</taxon>
        <taxon>Bacillota</taxon>
        <taxon>Bacilli</taxon>
        <taxon>Bacillales</taxon>
        <taxon>Bacillaceae</taxon>
        <taxon>Alkalibacillus</taxon>
    </lineage>
</organism>
<dbReference type="RefSeq" id="WP_146816485.1">
    <property type="nucleotide sequence ID" value="NZ_BJYA01000012.1"/>
</dbReference>
<dbReference type="AlphaFoldDB" id="A0A511W6V5"/>
<keyword evidence="3" id="KW-1185">Reference proteome</keyword>
<dbReference type="InterPro" id="IPR017195">
    <property type="entry name" value="ABC_thiamin-permease_prd"/>
</dbReference>
<sequence>MTNKWHLKEIVLLSILGVVFAVIYLLAYGVGQGLVGFLTPFGLGPLGYEFIFGIWFIVSIIAAYIIRKPGAAFTSELIAGTVQVLIGSPAGPMLIISAAIQGLGAEFAFAVTKWRDYRLRVLIAAGVFAAVFSFVWHFYQSGFFAYAIGLVAVMFIIRIISGALLAGLLGKWISDQLAKTGVLRGYALGKELQKKRERNDAA</sequence>
<keyword evidence="1" id="KW-1133">Transmembrane helix</keyword>